<dbReference type="PANTHER" id="PTHR15139:SF0">
    <property type="entry name" value="TUBULIN-SPECIFIC CHAPERONE C"/>
    <property type="match status" value="1"/>
</dbReference>
<evidence type="ECO:0000256" key="3">
    <source>
        <dbReference type="ARBA" id="ARBA00022490"/>
    </source>
</evidence>
<dbReference type="Gene3D" id="2.160.20.70">
    <property type="match status" value="1"/>
</dbReference>
<protein>
    <recommendedName>
        <fullName evidence="5">C-CAP/cofactor C-like domain-containing protein</fullName>
    </recommendedName>
</protein>
<dbReference type="Proteomes" id="UP000324022">
    <property type="component" value="Unassembled WGS sequence"/>
</dbReference>
<evidence type="ECO:0000313" key="6">
    <source>
        <dbReference type="EMBL" id="SPO21471.1"/>
    </source>
</evidence>
<dbReference type="PROSITE" id="PS51329">
    <property type="entry name" value="C_CAP_COFACTOR_C"/>
    <property type="match status" value="1"/>
</dbReference>
<evidence type="ECO:0000256" key="2">
    <source>
        <dbReference type="ARBA" id="ARBA00008848"/>
    </source>
</evidence>
<reference evidence="6 7" key="1">
    <citation type="submission" date="2018-03" db="EMBL/GenBank/DDBJ databases">
        <authorList>
            <person name="Guldener U."/>
        </authorList>
    </citation>
    <scope>NUCLEOTIDE SEQUENCE [LARGE SCALE GENOMIC DNA]</scope>
    <source>
        <strain evidence="6 7">NBRC100155</strain>
    </source>
</reference>
<proteinExistence type="inferred from homology"/>
<dbReference type="EMBL" id="OOIN01000003">
    <property type="protein sequence ID" value="SPO21471.1"/>
    <property type="molecule type" value="Genomic_DNA"/>
</dbReference>
<organism evidence="6 7">
    <name type="scientific">Ustilago trichophora</name>
    <dbReference type="NCBI Taxonomy" id="86804"/>
    <lineage>
        <taxon>Eukaryota</taxon>
        <taxon>Fungi</taxon>
        <taxon>Dikarya</taxon>
        <taxon>Basidiomycota</taxon>
        <taxon>Ustilaginomycotina</taxon>
        <taxon>Ustilaginomycetes</taxon>
        <taxon>Ustilaginales</taxon>
        <taxon>Ustilaginaceae</taxon>
        <taxon>Ustilago</taxon>
    </lineage>
</organism>
<dbReference type="InterPro" id="IPR012945">
    <property type="entry name" value="Tubulin-bd_cofactor_C_dom"/>
</dbReference>
<keyword evidence="7" id="KW-1185">Reference proteome</keyword>
<feature type="domain" description="C-CAP/cofactor C-like" evidence="5">
    <location>
        <begin position="170"/>
        <end position="292"/>
    </location>
</feature>
<keyword evidence="3" id="KW-0963">Cytoplasm</keyword>
<gene>
    <name evidence="6" type="ORF">UTRI_00953_B</name>
</gene>
<evidence type="ECO:0000256" key="1">
    <source>
        <dbReference type="ARBA" id="ARBA00004496"/>
    </source>
</evidence>
<feature type="region of interest" description="Disordered" evidence="4">
    <location>
        <begin position="123"/>
        <end position="155"/>
    </location>
</feature>
<dbReference type="InterPro" id="IPR016098">
    <property type="entry name" value="CAP/MinC_C"/>
</dbReference>
<dbReference type="GO" id="GO:0007023">
    <property type="term" value="P:post-chaperonin tubulin folding pathway"/>
    <property type="evidence" value="ECO:0007669"/>
    <property type="project" value="InterPro"/>
</dbReference>
<comment type="similarity">
    <text evidence="2">Belongs to the TBCC family.</text>
</comment>
<dbReference type="Pfam" id="PF07986">
    <property type="entry name" value="TBCC"/>
    <property type="match status" value="1"/>
</dbReference>
<sequence length="355" mass="38333">MASTSSLGNASLANASSAHAFYTQFRASTGELLDQIAHVKTQEALQDALQILARLSADLTRAVDSGILPPHDQGVHKRRLDEVSAALEVSRREVDKGVSVAMEGGKNKAGGFAFKRKTPVLAPDSSATTTIPAASTSTTNAQTSQATPVEQERKPSHLTISSLHNTIYHPTLTDLKDTRISLDLFNITSCLIDLRPYSSTHTVLSVQLRSIFNSILLLPPIEGSIMIHDLKHSLLAIPSCHQFRMHTSHQVAVELCTKRGSVVTVEGCTGIRFVAKGEGEEEAGLRVQDFDDLINSEQLKGDGRVNVGGKEANFRVIKSKGEGLAERVQQWSKAEDGAWTDGCIDKILSEIDDSA</sequence>
<dbReference type="PANTHER" id="PTHR15139">
    <property type="entry name" value="TUBULIN FOLDING COFACTOR C"/>
    <property type="match status" value="1"/>
</dbReference>
<dbReference type="OrthoDB" id="194775at2759"/>
<dbReference type="GO" id="GO:0007021">
    <property type="term" value="P:tubulin complex assembly"/>
    <property type="evidence" value="ECO:0007669"/>
    <property type="project" value="TreeGrafter"/>
</dbReference>
<evidence type="ECO:0000256" key="4">
    <source>
        <dbReference type="SAM" id="MobiDB-lite"/>
    </source>
</evidence>
<evidence type="ECO:0000259" key="5">
    <source>
        <dbReference type="PROSITE" id="PS51329"/>
    </source>
</evidence>
<dbReference type="Gene3D" id="1.20.58.1250">
    <property type="entry name" value="Tubulin Binding Cofactor C, N-terminal domain"/>
    <property type="match status" value="1"/>
</dbReference>
<evidence type="ECO:0000313" key="7">
    <source>
        <dbReference type="Proteomes" id="UP000324022"/>
    </source>
</evidence>
<feature type="compositionally biased region" description="Low complexity" evidence="4">
    <location>
        <begin position="125"/>
        <end position="147"/>
    </location>
</feature>
<dbReference type="AlphaFoldDB" id="A0A5C3DW65"/>
<dbReference type="GO" id="GO:0005737">
    <property type="term" value="C:cytoplasm"/>
    <property type="evidence" value="ECO:0007669"/>
    <property type="project" value="UniProtKB-SubCell"/>
</dbReference>
<name>A0A5C3DW65_9BASI</name>
<comment type="subcellular location">
    <subcellularLocation>
        <location evidence="1">Cytoplasm</location>
    </subcellularLocation>
</comment>
<dbReference type="InterPro" id="IPR017901">
    <property type="entry name" value="C-CAP_CF_C-like"/>
</dbReference>
<dbReference type="InterPro" id="IPR038397">
    <property type="entry name" value="TBCC_N_sf"/>
</dbReference>
<dbReference type="InterPro" id="IPR027684">
    <property type="entry name" value="TBCC"/>
</dbReference>
<accession>A0A5C3DW65</accession>